<dbReference type="Gene3D" id="3.30.160.60">
    <property type="entry name" value="Classic Zinc Finger"/>
    <property type="match status" value="2"/>
</dbReference>
<dbReference type="InterPro" id="IPR036236">
    <property type="entry name" value="Znf_C2H2_sf"/>
</dbReference>
<dbReference type="GeneTree" id="ENSGT01050000246492"/>
<feature type="compositionally biased region" description="Low complexity" evidence="1">
    <location>
        <begin position="246"/>
        <end position="276"/>
    </location>
</feature>
<feature type="compositionally biased region" description="Basic residues" evidence="1">
    <location>
        <begin position="372"/>
        <end position="381"/>
    </location>
</feature>
<dbReference type="SUPFAM" id="SSF57667">
    <property type="entry name" value="beta-beta-alpha zinc fingers"/>
    <property type="match status" value="2"/>
</dbReference>
<sequence length="466" mass="53355">IYLQTKKAERNKPRQEIGIFRVRHKYCKLCTASFNNPLIAQQHYSGRKHQRNQHVCSPLHSICVTSFSCNPLLSSWFSSPVALFVFPVHSLTCPVCCVTLSSIETYQAHMQGNKHHLKEKKIAGLCKSQKKVYDSFQDELADYIQVQRARGLEPKTGQGPEGPEHRTAEEEAEDTAQDGEVACPSAAPPSLHKPQWLPPFQPRITQFDFRGRFPMQKEWNQGYPFLSPPLLISGLTGRSLHRGRSPDSSSTTSFSSSSSSSSYTSSSGSSSISSSEDGGERRRRRRKRRDGARGRREQDDDSVKDTERRHSTRRSRNEAEEEQGHARQGRRQRRMSFEEEQREQGVGGERRKWKEKRPRGRVPHDSEDYGRNRRTGQKNKRHTEGPYGKRWRGEGEEQWSKASVEERGEGGEPAMMEGTLGDRPGPADERAKCKREKKKKLKEKMDKGDTRTEEEKLWDETILGLF</sequence>
<reference evidence="3" key="2">
    <citation type="submission" date="2025-08" db="UniProtKB">
        <authorList>
            <consortium name="Ensembl"/>
        </authorList>
    </citation>
    <scope>IDENTIFICATION</scope>
</reference>
<dbReference type="GO" id="GO:0008270">
    <property type="term" value="F:zinc ion binding"/>
    <property type="evidence" value="ECO:0007669"/>
    <property type="project" value="InterPro"/>
</dbReference>
<evidence type="ECO:0000259" key="2">
    <source>
        <dbReference type="PROSITE" id="PS00028"/>
    </source>
</evidence>
<dbReference type="GO" id="GO:0003676">
    <property type="term" value="F:nucleic acid binding"/>
    <property type="evidence" value="ECO:0007669"/>
    <property type="project" value="InterPro"/>
</dbReference>
<dbReference type="PANTHER" id="PTHR46742:SF2">
    <property type="entry name" value="ZINC FINGER MATRIN-TYPE PROTEIN 1"/>
    <property type="match status" value="1"/>
</dbReference>
<dbReference type="InterPro" id="IPR013087">
    <property type="entry name" value="Znf_C2H2_type"/>
</dbReference>
<dbReference type="Ensembl" id="ENSEEET00000065366.1">
    <property type="protein sequence ID" value="ENSEEEP00000055346.1"/>
    <property type="gene ID" value="ENSEEEG00000004283.2"/>
</dbReference>
<dbReference type="PROSITE" id="PS00028">
    <property type="entry name" value="ZINC_FINGER_C2H2_1"/>
    <property type="match status" value="1"/>
</dbReference>
<evidence type="ECO:0000256" key="1">
    <source>
        <dbReference type="SAM" id="MobiDB-lite"/>
    </source>
</evidence>
<dbReference type="PANTHER" id="PTHR46742">
    <property type="entry name" value="LYSINE-RICH COILED-COIL PROTEIN 1"/>
    <property type="match status" value="1"/>
</dbReference>
<dbReference type="SMART" id="SM00355">
    <property type="entry name" value="ZnF_C2H2"/>
    <property type="match status" value="2"/>
</dbReference>
<dbReference type="InterPro" id="IPR003604">
    <property type="entry name" value="Matrin/U1-like-C_Znf_C2H2"/>
</dbReference>
<feature type="domain" description="C2H2-type" evidence="2">
    <location>
        <begin position="93"/>
        <end position="115"/>
    </location>
</feature>
<dbReference type="Proteomes" id="UP000314983">
    <property type="component" value="Chromosome 6"/>
</dbReference>
<evidence type="ECO:0000313" key="3">
    <source>
        <dbReference type="Ensembl" id="ENSEEEP00000055346.1"/>
    </source>
</evidence>
<feature type="compositionally biased region" description="Basic and acidic residues" evidence="1">
    <location>
        <begin position="443"/>
        <end position="459"/>
    </location>
</feature>
<feature type="compositionally biased region" description="Basic and acidic residues" evidence="1">
    <location>
        <begin position="362"/>
        <end position="371"/>
    </location>
</feature>
<organism evidence="3 4">
    <name type="scientific">Electrophorus electricus</name>
    <name type="common">Electric eel</name>
    <name type="synonym">Gymnotus electricus</name>
    <dbReference type="NCBI Taxonomy" id="8005"/>
    <lineage>
        <taxon>Eukaryota</taxon>
        <taxon>Metazoa</taxon>
        <taxon>Chordata</taxon>
        <taxon>Craniata</taxon>
        <taxon>Vertebrata</taxon>
        <taxon>Euteleostomi</taxon>
        <taxon>Actinopterygii</taxon>
        <taxon>Neopterygii</taxon>
        <taxon>Teleostei</taxon>
        <taxon>Ostariophysi</taxon>
        <taxon>Gymnotiformes</taxon>
        <taxon>Gymnotoidei</taxon>
        <taxon>Gymnotidae</taxon>
        <taxon>Electrophorus</taxon>
    </lineage>
</organism>
<feature type="region of interest" description="Disordered" evidence="1">
    <location>
        <begin position="237"/>
        <end position="460"/>
    </location>
</feature>
<feature type="compositionally biased region" description="Basic and acidic residues" evidence="1">
    <location>
        <begin position="291"/>
        <end position="325"/>
    </location>
</feature>
<proteinExistence type="predicted"/>
<feature type="compositionally biased region" description="Basic and acidic residues" evidence="1">
    <location>
        <begin position="391"/>
        <end position="410"/>
    </location>
</feature>
<dbReference type="Pfam" id="PF12874">
    <property type="entry name" value="zf-met"/>
    <property type="match status" value="2"/>
</dbReference>
<keyword evidence="4" id="KW-1185">Reference proteome</keyword>
<feature type="compositionally biased region" description="Basic residues" evidence="1">
    <location>
        <begin position="281"/>
        <end position="290"/>
    </location>
</feature>
<dbReference type="SMART" id="SM00451">
    <property type="entry name" value="ZnF_U1"/>
    <property type="match status" value="2"/>
</dbReference>
<dbReference type="AlphaFoldDB" id="A0AAY5EED7"/>
<reference evidence="3 4" key="1">
    <citation type="submission" date="2020-05" db="EMBL/GenBank/DDBJ databases">
        <title>Electrophorus electricus (electric eel) genome, fEleEle1, primary haplotype.</title>
        <authorList>
            <person name="Myers G."/>
            <person name="Meyer A."/>
            <person name="Fedrigo O."/>
            <person name="Formenti G."/>
            <person name="Rhie A."/>
            <person name="Tracey A."/>
            <person name="Sims Y."/>
            <person name="Jarvis E.D."/>
        </authorList>
    </citation>
    <scope>NUCLEOTIDE SEQUENCE [LARGE SCALE GENOMIC DNA]</scope>
</reference>
<reference evidence="3" key="3">
    <citation type="submission" date="2025-09" db="UniProtKB">
        <authorList>
            <consortium name="Ensembl"/>
        </authorList>
    </citation>
    <scope>IDENTIFICATION</scope>
</reference>
<feature type="compositionally biased region" description="Basic and acidic residues" evidence="1">
    <location>
        <begin position="335"/>
        <end position="352"/>
    </location>
</feature>
<name>A0AAY5EED7_ELEEL</name>
<evidence type="ECO:0000313" key="4">
    <source>
        <dbReference type="Proteomes" id="UP000314983"/>
    </source>
</evidence>
<feature type="region of interest" description="Disordered" evidence="1">
    <location>
        <begin position="151"/>
        <end position="199"/>
    </location>
</feature>
<protein>
    <recommendedName>
        <fullName evidence="2">C2H2-type domain-containing protein</fullName>
    </recommendedName>
</protein>
<accession>A0AAY5EED7</accession>
<gene>
    <name evidence="3" type="primary">zmat1</name>
</gene>
<feature type="compositionally biased region" description="Basic residues" evidence="1">
    <location>
        <begin position="432"/>
        <end position="442"/>
    </location>
</feature>